<name>A0A1F7WT90_9BACT</name>
<dbReference type="GO" id="GO:1990904">
    <property type="term" value="C:ribonucleoprotein complex"/>
    <property type="evidence" value="ECO:0007669"/>
    <property type="project" value="UniProtKB-KW"/>
</dbReference>
<protein>
    <recommendedName>
        <fullName evidence="4">Large ribosomal subunit protein uL4</fullName>
    </recommendedName>
    <alternativeName>
        <fullName evidence="5">50S ribosomal protein L4</fullName>
    </alternativeName>
</protein>
<dbReference type="InterPro" id="IPR002136">
    <property type="entry name" value="Ribosomal_uL4"/>
</dbReference>
<evidence type="ECO:0000256" key="4">
    <source>
        <dbReference type="ARBA" id="ARBA00035244"/>
    </source>
</evidence>
<dbReference type="SUPFAM" id="SSF52166">
    <property type="entry name" value="Ribosomal protein L4"/>
    <property type="match status" value="1"/>
</dbReference>
<comment type="similarity">
    <text evidence="1">Belongs to the universal ribosomal protein uL4 family.</text>
</comment>
<organism evidence="6 7">
    <name type="scientific">Candidatus Woesebacteria bacterium GWB1_43_5</name>
    <dbReference type="NCBI Taxonomy" id="1802474"/>
    <lineage>
        <taxon>Bacteria</taxon>
        <taxon>Candidatus Woeseibacteriota</taxon>
    </lineage>
</organism>
<dbReference type="EMBL" id="MGFM01000008">
    <property type="protein sequence ID" value="OGM06003.1"/>
    <property type="molecule type" value="Genomic_DNA"/>
</dbReference>
<reference evidence="6 7" key="1">
    <citation type="journal article" date="2016" name="Nat. Commun.">
        <title>Thousands of microbial genomes shed light on interconnected biogeochemical processes in an aquifer system.</title>
        <authorList>
            <person name="Anantharaman K."/>
            <person name="Brown C.T."/>
            <person name="Hug L.A."/>
            <person name="Sharon I."/>
            <person name="Castelle C.J."/>
            <person name="Probst A.J."/>
            <person name="Thomas B.C."/>
            <person name="Singh A."/>
            <person name="Wilkins M.J."/>
            <person name="Karaoz U."/>
            <person name="Brodie E.L."/>
            <person name="Williams K.H."/>
            <person name="Hubbard S.S."/>
            <person name="Banfield J.F."/>
        </authorList>
    </citation>
    <scope>NUCLEOTIDE SEQUENCE [LARGE SCALE GENOMIC DNA]</scope>
</reference>
<dbReference type="GO" id="GO:0005840">
    <property type="term" value="C:ribosome"/>
    <property type="evidence" value="ECO:0007669"/>
    <property type="project" value="UniProtKB-KW"/>
</dbReference>
<dbReference type="InterPro" id="IPR013005">
    <property type="entry name" value="Ribosomal_uL4-like"/>
</dbReference>
<dbReference type="GO" id="GO:0003735">
    <property type="term" value="F:structural constituent of ribosome"/>
    <property type="evidence" value="ECO:0007669"/>
    <property type="project" value="InterPro"/>
</dbReference>
<keyword evidence="2 6" id="KW-0689">Ribosomal protein</keyword>
<gene>
    <name evidence="6" type="ORF">A2125_01615</name>
</gene>
<dbReference type="InterPro" id="IPR023574">
    <property type="entry name" value="Ribosomal_uL4_dom_sf"/>
</dbReference>
<sequence length="210" mass="23327">MKAKVYSKNAKSTSTLKLPREFSEEENLPLLAQAIRVYEAASHPGLARVKTRAEVAISKRKIYKQKHTGRARHGAKSAPIFVGGGIAHGPKGIKRELTMPIKMKRKALSVAMSLKAKKGQVVAVGIDKIQNTKEAGSLLDKIFLKEELKKGSNATLALSSKNWGVVRTKFRNIKNINIVLYKDLNAYNVFFGGLLIVDKEIFDKRVKDKK</sequence>
<dbReference type="Pfam" id="PF00573">
    <property type="entry name" value="Ribosomal_L4"/>
    <property type="match status" value="1"/>
</dbReference>
<proteinExistence type="inferred from homology"/>
<evidence type="ECO:0000256" key="1">
    <source>
        <dbReference type="ARBA" id="ARBA00010528"/>
    </source>
</evidence>
<dbReference type="AlphaFoldDB" id="A0A1F7WT90"/>
<comment type="caution">
    <text evidence="6">The sequence shown here is derived from an EMBL/GenBank/DDBJ whole genome shotgun (WGS) entry which is preliminary data.</text>
</comment>
<accession>A0A1F7WT90</accession>
<dbReference type="PANTHER" id="PTHR10746">
    <property type="entry name" value="50S RIBOSOMAL PROTEIN L4"/>
    <property type="match status" value="1"/>
</dbReference>
<dbReference type="Gene3D" id="3.40.1370.10">
    <property type="match status" value="1"/>
</dbReference>
<dbReference type="Proteomes" id="UP000178812">
    <property type="component" value="Unassembled WGS sequence"/>
</dbReference>
<evidence type="ECO:0000256" key="3">
    <source>
        <dbReference type="ARBA" id="ARBA00023274"/>
    </source>
</evidence>
<evidence type="ECO:0000256" key="5">
    <source>
        <dbReference type="ARBA" id="ARBA00035462"/>
    </source>
</evidence>
<evidence type="ECO:0000256" key="2">
    <source>
        <dbReference type="ARBA" id="ARBA00022980"/>
    </source>
</evidence>
<dbReference type="PANTHER" id="PTHR10746:SF6">
    <property type="entry name" value="LARGE RIBOSOMAL SUBUNIT PROTEIN UL4M"/>
    <property type="match status" value="1"/>
</dbReference>
<keyword evidence="3" id="KW-0687">Ribonucleoprotein</keyword>
<evidence type="ECO:0000313" key="6">
    <source>
        <dbReference type="EMBL" id="OGM06003.1"/>
    </source>
</evidence>
<dbReference type="GO" id="GO:0006412">
    <property type="term" value="P:translation"/>
    <property type="evidence" value="ECO:0007669"/>
    <property type="project" value="InterPro"/>
</dbReference>
<evidence type="ECO:0000313" key="7">
    <source>
        <dbReference type="Proteomes" id="UP000178812"/>
    </source>
</evidence>